<protein>
    <submittedName>
        <fullName evidence="1">Uncharacterized protein</fullName>
    </submittedName>
</protein>
<proteinExistence type="predicted"/>
<keyword evidence="2" id="KW-1185">Reference proteome</keyword>
<dbReference type="AlphaFoldDB" id="A0A1A9VWI4"/>
<dbReference type="VEuPathDB" id="VectorBase:GAUT049959"/>
<evidence type="ECO:0000313" key="1">
    <source>
        <dbReference type="EnsemblMetazoa" id="GAUT049959-PA"/>
    </source>
</evidence>
<reference evidence="1" key="1">
    <citation type="submission" date="2020-05" db="UniProtKB">
        <authorList>
            <consortium name="EnsemblMetazoa"/>
        </authorList>
    </citation>
    <scope>IDENTIFICATION</scope>
    <source>
        <strain evidence="1">TTRI</strain>
    </source>
</reference>
<organism evidence="1 2">
    <name type="scientific">Glossina austeni</name>
    <name type="common">Savannah tsetse fly</name>
    <dbReference type="NCBI Taxonomy" id="7395"/>
    <lineage>
        <taxon>Eukaryota</taxon>
        <taxon>Metazoa</taxon>
        <taxon>Ecdysozoa</taxon>
        <taxon>Arthropoda</taxon>
        <taxon>Hexapoda</taxon>
        <taxon>Insecta</taxon>
        <taxon>Pterygota</taxon>
        <taxon>Neoptera</taxon>
        <taxon>Endopterygota</taxon>
        <taxon>Diptera</taxon>
        <taxon>Brachycera</taxon>
        <taxon>Muscomorpha</taxon>
        <taxon>Hippoboscoidea</taxon>
        <taxon>Glossinidae</taxon>
        <taxon>Glossina</taxon>
    </lineage>
</organism>
<dbReference type="Proteomes" id="UP000078200">
    <property type="component" value="Unassembled WGS sequence"/>
</dbReference>
<accession>A0A1A9VWI4</accession>
<name>A0A1A9VWI4_GLOAU</name>
<evidence type="ECO:0000313" key="2">
    <source>
        <dbReference type="Proteomes" id="UP000078200"/>
    </source>
</evidence>
<sequence length="150" mass="16877">MYLNESFWRAFTSINFVDEGDSRSESLDQICYVACLSAGAVPAAYIFCGSISKIDKKVYSAEFLLRKRNYEVIADTLRLKKGYNEDSLSSHKENDAINANTSANILDVENGKRVISKRKSESKESVEFKQKIFFTITLMVNAVIVPKLIG</sequence>
<dbReference type="EnsemblMetazoa" id="GAUT049959-RA">
    <property type="protein sequence ID" value="GAUT049959-PA"/>
    <property type="gene ID" value="GAUT049959"/>
</dbReference>